<dbReference type="Gene3D" id="1.10.640.10">
    <property type="entry name" value="Haem peroxidase domain superfamily, animal type"/>
    <property type="match status" value="1"/>
</dbReference>
<evidence type="ECO:0000256" key="1">
    <source>
        <dbReference type="ARBA" id="ARBA00001913"/>
    </source>
</evidence>
<evidence type="ECO:0000256" key="9">
    <source>
        <dbReference type="ARBA" id="ARBA00022964"/>
    </source>
</evidence>
<dbReference type="GO" id="GO:0004601">
    <property type="term" value="F:peroxidase activity"/>
    <property type="evidence" value="ECO:0007669"/>
    <property type="project" value="UniProtKB-KW"/>
</dbReference>
<keyword evidence="5" id="KW-0479">Metal-binding</keyword>
<gene>
    <name evidence="15" type="ORF">LG632_19490</name>
</gene>
<evidence type="ECO:0000256" key="5">
    <source>
        <dbReference type="ARBA" id="ARBA00022723"/>
    </source>
</evidence>
<protein>
    <submittedName>
        <fullName evidence="15">Heme peroxidase</fullName>
    </submittedName>
</protein>
<sequence length="607" mass="69035">MRRPRTTGEAPHGSPFVALHDRLALAVDHRIGWDRLPRPLGLLTLVGLRDNLRRKNLFDTTSYPTRGAPDIEAPSARHLTERTADGTYNDLEHPRMGMARSRFGRNVPADRTYPEPEPDILTPNPREISRALLTRHAFVPAESVNALVAAWLQFMIRDWVSHGHGAIDDPWQIELLDDDPWPVRPMLVPRTLPDTTRPEDGDGLPPTYLNEHSHWWDASQLYGNDLAAQQSLRAGEGGRLRVPGNGSLFPDRPDLDPANTPGFWLGLLMMHHLFILEHNAVCERLAREYPQWTDEQLFQRARLIVAALIAKIHTVEWTPAVISHPTTVTALRANWYGLLGERVHRLLGRVSRSEVLSGIVGGRPDHFGVPYALTEEFVAVYRMHPLVPDDWSFRSAEDDTLLREASFRELAGPHAYDFFGKLGLTDLFYSFGTSHPGLVTLHNYPRFLQEFERPDGKLMDLAAVDVLRIRELGVPRYNEFRRRLHLKPAADFTSLTDDPVWAEELRRVYSGDIERVDLMVGMFAERRPAGFAFSDTAFRIFVLMASRRLNSDRFLTTDYTPAVYTQTGLDWIENTSMATVLLRHLPDLRASMRSVTNAFAPWQRPSA</sequence>
<keyword evidence="3 15" id="KW-0575">Peroxidase</keyword>
<keyword evidence="12" id="KW-0443">Lipid metabolism</keyword>
<dbReference type="EMBL" id="JAJAUY010000079">
    <property type="protein sequence ID" value="MCB5181560.1"/>
    <property type="molecule type" value="Genomic_DNA"/>
</dbReference>
<keyword evidence="8" id="KW-0276">Fatty acid metabolism</keyword>
<dbReference type="InterPro" id="IPR019791">
    <property type="entry name" value="Haem_peroxidase_animal"/>
</dbReference>
<evidence type="ECO:0000256" key="4">
    <source>
        <dbReference type="ARBA" id="ARBA00022617"/>
    </source>
</evidence>
<dbReference type="InterPro" id="IPR034815">
    <property type="entry name" value="A_dioxygenase"/>
</dbReference>
<dbReference type="PROSITE" id="PS50292">
    <property type="entry name" value="PEROXIDASE_3"/>
    <property type="match status" value="1"/>
</dbReference>
<dbReference type="InterPro" id="IPR010255">
    <property type="entry name" value="Haem_peroxidase_sf"/>
</dbReference>
<dbReference type="PANTHER" id="PTHR11903">
    <property type="entry name" value="PROSTAGLANDIN G/H SYNTHASE"/>
    <property type="match status" value="1"/>
</dbReference>
<keyword evidence="11" id="KW-0408">Iron</keyword>
<evidence type="ECO:0000313" key="15">
    <source>
        <dbReference type="EMBL" id="MCB5181560.1"/>
    </source>
</evidence>
<keyword evidence="9" id="KW-0223">Dioxygenase</keyword>
<proteinExistence type="predicted"/>
<evidence type="ECO:0000256" key="2">
    <source>
        <dbReference type="ARBA" id="ARBA00022516"/>
    </source>
</evidence>
<comment type="cofactor">
    <cofactor evidence="1">
        <name>Ca(2+)</name>
        <dbReference type="ChEBI" id="CHEBI:29108"/>
    </cofactor>
</comment>
<evidence type="ECO:0000313" key="16">
    <source>
        <dbReference type="Proteomes" id="UP001199054"/>
    </source>
</evidence>
<evidence type="ECO:0000256" key="3">
    <source>
        <dbReference type="ARBA" id="ARBA00022559"/>
    </source>
</evidence>
<evidence type="ECO:0000256" key="11">
    <source>
        <dbReference type="ARBA" id="ARBA00023004"/>
    </source>
</evidence>
<keyword evidence="13" id="KW-0275">Fatty acid biosynthesis</keyword>
<keyword evidence="4" id="KW-0349">Heme</keyword>
<dbReference type="PRINTS" id="PR00457">
    <property type="entry name" value="ANPEROXIDASE"/>
</dbReference>
<feature type="region of interest" description="Disordered" evidence="14">
    <location>
        <begin position="189"/>
        <end position="208"/>
    </location>
</feature>
<evidence type="ECO:0000256" key="14">
    <source>
        <dbReference type="SAM" id="MobiDB-lite"/>
    </source>
</evidence>
<evidence type="ECO:0000256" key="6">
    <source>
        <dbReference type="ARBA" id="ARBA00022767"/>
    </source>
</evidence>
<evidence type="ECO:0000256" key="12">
    <source>
        <dbReference type="ARBA" id="ARBA00023098"/>
    </source>
</evidence>
<evidence type="ECO:0000256" key="13">
    <source>
        <dbReference type="ARBA" id="ARBA00023160"/>
    </source>
</evidence>
<dbReference type="Proteomes" id="UP001199054">
    <property type="component" value="Unassembled WGS sequence"/>
</dbReference>
<dbReference type="Pfam" id="PF03098">
    <property type="entry name" value="An_peroxidase"/>
    <property type="match status" value="1"/>
</dbReference>
<dbReference type="CDD" id="cd09818">
    <property type="entry name" value="PIOX_like"/>
    <property type="match status" value="1"/>
</dbReference>
<dbReference type="RefSeq" id="WP_226728642.1">
    <property type="nucleotide sequence ID" value="NZ_JAJAUY010000079.1"/>
</dbReference>
<dbReference type="InterPro" id="IPR050783">
    <property type="entry name" value="Oxylipin_biosynth_metab"/>
</dbReference>
<name>A0ABS8BAB1_9ACTN</name>
<keyword evidence="6" id="KW-0925">Oxylipin biosynthesis</keyword>
<evidence type="ECO:0000256" key="10">
    <source>
        <dbReference type="ARBA" id="ARBA00023002"/>
    </source>
</evidence>
<keyword evidence="7" id="KW-0611">Plant defense</keyword>
<organism evidence="15 16">
    <name type="scientific">Streptomyces antimicrobicus</name>
    <dbReference type="NCBI Taxonomy" id="2883108"/>
    <lineage>
        <taxon>Bacteria</taxon>
        <taxon>Bacillati</taxon>
        <taxon>Actinomycetota</taxon>
        <taxon>Actinomycetes</taxon>
        <taxon>Kitasatosporales</taxon>
        <taxon>Streptomycetaceae</taxon>
        <taxon>Streptomyces</taxon>
    </lineage>
</organism>
<accession>A0ABS8BAB1</accession>
<evidence type="ECO:0000256" key="7">
    <source>
        <dbReference type="ARBA" id="ARBA00022821"/>
    </source>
</evidence>
<evidence type="ECO:0000256" key="8">
    <source>
        <dbReference type="ARBA" id="ARBA00022832"/>
    </source>
</evidence>
<reference evidence="15 16" key="1">
    <citation type="submission" date="2021-10" db="EMBL/GenBank/DDBJ databases">
        <title>Streptomyces sp. strain SMC 277, a novel streptomycete isolated from soil.</title>
        <authorList>
            <person name="Chanama M."/>
        </authorList>
    </citation>
    <scope>NUCLEOTIDE SEQUENCE [LARGE SCALE GENOMIC DNA]</scope>
    <source>
        <strain evidence="15 16">SMC 277</strain>
    </source>
</reference>
<dbReference type="SUPFAM" id="SSF48113">
    <property type="entry name" value="Heme-dependent peroxidases"/>
    <property type="match status" value="1"/>
</dbReference>
<dbReference type="InterPro" id="IPR037120">
    <property type="entry name" value="Haem_peroxidase_sf_animal"/>
</dbReference>
<comment type="caution">
    <text evidence="15">The sequence shown here is derived from an EMBL/GenBank/DDBJ whole genome shotgun (WGS) entry which is preliminary data.</text>
</comment>
<keyword evidence="2" id="KW-0444">Lipid biosynthesis</keyword>
<keyword evidence="10" id="KW-0560">Oxidoreductase</keyword>
<dbReference type="PANTHER" id="PTHR11903:SF11">
    <property type="entry name" value="ALPHA-DIOXYGENASE 1"/>
    <property type="match status" value="1"/>
</dbReference>
<keyword evidence="16" id="KW-1185">Reference proteome</keyword>